<evidence type="ECO:0000313" key="7">
    <source>
        <dbReference type="EMBL" id="KAB1177927.1"/>
    </source>
</evidence>
<dbReference type="Gene3D" id="3.40.50.11820">
    <property type="match status" value="1"/>
</dbReference>
<sequence>MRINKFIRTFGKKLYFGFFFNLFKSFGVKDDYIFFSSFYGRQYSGDPKALHQELKANTTKYQCIWLLNDKSLNPFDDIIVKRYSLKHLYYLARSKYRIDNCQESCLLTPHKNTVYIQTWHGTPLKNIAQDIIDESFDDIKKDWLQDSRTWDYLVSPNKTVSNIFYKAFGLDDKTTILEYGNPRDDLFFQKKQDDKISEIKKKLNIDNNKKVILYAPTFRDGMEKTASLNFSLDEMSLILGEEYVFLIRTHSNVTNRLPNIESYKCFLDVSQYSDAQELLLISDILISDYSSIFIDYSLLSRKIIFYAYDYDFYKKHCRDLYFDYDNFVPGPIVQSMAELAREIKSEQVDLARIEKFSDKYNTKSSKASFNILKHVGII</sequence>
<reference evidence="7 8" key="1">
    <citation type="submission" date="2019-09" db="EMBL/GenBank/DDBJ databases">
        <title>Photobacterium damselae subsp. damselae CDC-2227-81, a human clinical isolate.</title>
        <authorList>
            <person name="Osorio C.R."/>
        </authorList>
    </citation>
    <scope>NUCLEOTIDE SEQUENCE [LARGE SCALE GENOMIC DNA]</scope>
    <source>
        <strain evidence="7 8">CDC-2227-81</strain>
    </source>
</reference>
<accession>A0AAD3WVM7</accession>
<dbReference type="Pfam" id="PF04464">
    <property type="entry name" value="Glyphos_transf"/>
    <property type="match status" value="1"/>
</dbReference>
<keyword evidence="3" id="KW-1003">Cell membrane</keyword>
<keyword evidence="5" id="KW-0777">Teichoic acid biosynthesis</keyword>
<evidence type="ECO:0000256" key="6">
    <source>
        <dbReference type="ARBA" id="ARBA00023136"/>
    </source>
</evidence>
<dbReference type="InterPro" id="IPR007554">
    <property type="entry name" value="Glycerophosphate_synth"/>
</dbReference>
<evidence type="ECO:0000256" key="5">
    <source>
        <dbReference type="ARBA" id="ARBA00022944"/>
    </source>
</evidence>
<dbReference type="GO" id="GO:0047355">
    <property type="term" value="F:CDP-glycerol glycerophosphotransferase activity"/>
    <property type="evidence" value="ECO:0007669"/>
    <property type="project" value="InterPro"/>
</dbReference>
<dbReference type="EMBL" id="VZUQ01000081">
    <property type="protein sequence ID" value="KAB1177927.1"/>
    <property type="molecule type" value="Genomic_DNA"/>
</dbReference>
<proteinExistence type="inferred from homology"/>
<dbReference type="PANTHER" id="PTHR37316:SF3">
    <property type="entry name" value="TEICHOIC ACID GLYCEROL-PHOSPHATE TRANSFERASE"/>
    <property type="match status" value="1"/>
</dbReference>
<name>A0AAD3WVM7_PHODD</name>
<dbReference type="RefSeq" id="WP_109374820.1">
    <property type="nucleotide sequence ID" value="NZ_VZUQ01000081.1"/>
</dbReference>
<protein>
    <submittedName>
        <fullName evidence="7">CDP-glycerol glycerophosphotransferase family protein</fullName>
    </submittedName>
</protein>
<dbReference type="SUPFAM" id="SSF53756">
    <property type="entry name" value="UDP-Glycosyltransferase/glycogen phosphorylase"/>
    <property type="match status" value="1"/>
</dbReference>
<dbReference type="Proteomes" id="UP000480943">
    <property type="component" value="Unassembled WGS sequence"/>
</dbReference>
<evidence type="ECO:0000256" key="2">
    <source>
        <dbReference type="ARBA" id="ARBA00010488"/>
    </source>
</evidence>
<evidence type="ECO:0000256" key="3">
    <source>
        <dbReference type="ARBA" id="ARBA00022475"/>
    </source>
</evidence>
<dbReference type="InterPro" id="IPR043149">
    <property type="entry name" value="TagF_N"/>
</dbReference>
<gene>
    <name evidence="7" type="ORF">F6450_16590</name>
</gene>
<evidence type="ECO:0000313" key="8">
    <source>
        <dbReference type="Proteomes" id="UP000480943"/>
    </source>
</evidence>
<keyword evidence="6" id="KW-0472">Membrane</keyword>
<dbReference type="Gene3D" id="3.40.50.12580">
    <property type="match status" value="1"/>
</dbReference>
<dbReference type="GO" id="GO:0019350">
    <property type="term" value="P:teichoic acid biosynthetic process"/>
    <property type="evidence" value="ECO:0007669"/>
    <property type="project" value="UniProtKB-KW"/>
</dbReference>
<dbReference type="AlphaFoldDB" id="A0AAD3WVM7"/>
<keyword evidence="4" id="KW-0808">Transferase</keyword>
<organism evidence="7 8">
    <name type="scientific">Photobacterium damselae subsp. damselae</name>
    <name type="common">Listonella damsela</name>
    <dbReference type="NCBI Taxonomy" id="85581"/>
    <lineage>
        <taxon>Bacteria</taxon>
        <taxon>Pseudomonadati</taxon>
        <taxon>Pseudomonadota</taxon>
        <taxon>Gammaproteobacteria</taxon>
        <taxon>Vibrionales</taxon>
        <taxon>Vibrionaceae</taxon>
        <taxon>Photobacterium</taxon>
    </lineage>
</organism>
<dbReference type="PANTHER" id="PTHR37316">
    <property type="entry name" value="TEICHOIC ACID GLYCEROL-PHOSPHATE PRIMASE"/>
    <property type="match status" value="1"/>
</dbReference>
<comment type="subcellular location">
    <subcellularLocation>
        <location evidence="1">Cell membrane</location>
        <topology evidence="1">Peripheral membrane protein</topology>
    </subcellularLocation>
</comment>
<dbReference type="GO" id="GO:0005886">
    <property type="term" value="C:plasma membrane"/>
    <property type="evidence" value="ECO:0007669"/>
    <property type="project" value="UniProtKB-SubCell"/>
</dbReference>
<dbReference type="InterPro" id="IPR043148">
    <property type="entry name" value="TagF_C"/>
</dbReference>
<comment type="similarity">
    <text evidence="2">Belongs to the CDP-glycerol glycerophosphotransferase family.</text>
</comment>
<comment type="caution">
    <text evidence="7">The sequence shown here is derived from an EMBL/GenBank/DDBJ whole genome shotgun (WGS) entry which is preliminary data.</text>
</comment>
<dbReference type="InterPro" id="IPR051612">
    <property type="entry name" value="Teichoic_Acid_Biosynth"/>
</dbReference>
<evidence type="ECO:0000256" key="4">
    <source>
        <dbReference type="ARBA" id="ARBA00022679"/>
    </source>
</evidence>
<evidence type="ECO:0000256" key="1">
    <source>
        <dbReference type="ARBA" id="ARBA00004202"/>
    </source>
</evidence>